<organism evidence="8 9">
    <name type="scientific">Priestia iocasae</name>
    <dbReference type="NCBI Taxonomy" id="2291674"/>
    <lineage>
        <taxon>Bacteria</taxon>
        <taxon>Bacillati</taxon>
        <taxon>Bacillota</taxon>
        <taxon>Bacilli</taxon>
        <taxon>Bacillales</taxon>
        <taxon>Bacillaceae</taxon>
        <taxon>Priestia</taxon>
    </lineage>
</organism>
<keyword evidence="5 7" id="KW-1133">Transmembrane helix</keyword>
<reference evidence="8 9" key="1">
    <citation type="submission" date="2021-01" db="EMBL/GenBank/DDBJ databases">
        <title>Genomic Encyclopedia of Type Strains, Phase IV (KMG-IV): sequencing the most valuable type-strain genomes for metagenomic binning, comparative biology and taxonomic classification.</title>
        <authorList>
            <person name="Goeker M."/>
        </authorList>
    </citation>
    <scope>NUCLEOTIDE SEQUENCE [LARGE SCALE GENOMIC DNA]</scope>
    <source>
        <strain evidence="8 9">DSM 104297</strain>
    </source>
</reference>
<evidence type="ECO:0000256" key="7">
    <source>
        <dbReference type="SAM" id="Phobius"/>
    </source>
</evidence>
<keyword evidence="3" id="KW-1003">Cell membrane</keyword>
<proteinExistence type="inferred from homology"/>
<feature type="transmembrane region" description="Helical" evidence="7">
    <location>
        <begin position="7"/>
        <end position="24"/>
    </location>
</feature>
<protein>
    <submittedName>
        <fullName evidence="8">Membrane protein YphA (DoxX/SURF4 family)</fullName>
    </submittedName>
</protein>
<evidence type="ECO:0000313" key="8">
    <source>
        <dbReference type="EMBL" id="MBM7702765.1"/>
    </source>
</evidence>
<evidence type="ECO:0000256" key="1">
    <source>
        <dbReference type="ARBA" id="ARBA00004651"/>
    </source>
</evidence>
<evidence type="ECO:0000256" key="2">
    <source>
        <dbReference type="ARBA" id="ARBA00006679"/>
    </source>
</evidence>
<dbReference type="PANTHER" id="PTHR33452:SF1">
    <property type="entry name" value="INNER MEMBRANE PROTEIN YPHA-RELATED"/>
    <property type="match status" value="1"/>
</dbReference>
<evidence type="ECO:0000256" key="4">
    <source>
        <dbReference type="ARBA" id="ARBA00022692"/>
    </source>
</evidence>
<sequence length="131" mass="13967">MKLGTLIVRITLGIIFFMHGLVKMQGGVENTAGWFDSIGLPGGLAYVVTFIELIGGALLIIGFGTRVVSALLASIMIGAILTVKLPAGLLGNEQMGGYELDLALLAMALHLLLAGSEWLSVDKWIKEKREN</sequence>
<dbReference type="EMBL" id="JAFBFC010000002">
    <property type="protein sequence ID" value="MBM7702765.1"/>
    <property type="molecule type" value="Genomic_DNA"/>
</dbReference>
<keyword evidence="6 7" id="KW-0472">Membrane</keyword>
<accession>A0ABS2QTH1</accession>
<feature type="transmembrane region" description="Helical" evidence="7">
    <location>
        <begin position="70"/>
        <end position="90"/>
    </location>
</feature>
<dbReference type="RefSeq" id="WP_378913281.1">
    <property type="nucleotide sequence ID" value="NZ_JAFBFC010000002.1"/>
</dbReference>
<evidence type="ECO:0000256" key="5">
    <source>
        <dbReference type="ARBA" id="ARBA00022989"/>
    </source>
</evidence>
<keyword evidence="4 7" id="KW-0812">Transmembrane</keyword>
<dbReference type="InterPro" id="IPR051907">
    <property type="entry name" value="DoxX-like_oxidoreductase"/>
</dbReference>
<comment type="subcellular location">
    <subcellularLocation>
        <location evidence="1">Cell membrane</location>
        <topology evidence="1">Multi-pass membrane protein</topology>
    </subcellularLocation>
</comment>
<gene>
    <name evidence="8" type="ORF">JOC83_001599</name>
</gene>
<keyword evidence="9" id="KW-1185">Reference proteome</keyword>
<evidence type="ECO:0000256" key="6">
    <source>
        <dbReference type="ARBA" id="ARBA00023136"/>
    </source>
</evidence>
<name>A0ABS2QTH1_9BACI</name>
<dbReference type="Pfam" id="PF07681">
    <property type="entry name" value="DoxX"/>
    <property type="match status" value="1"/>
</dbReference>
<feature type="transmembrane region" description="Helical" evidence="7">
    <location>
        <begin position="44"/>
        <end position="63"/>
    </location>
</feature>
<evidence type="ECO:0000256" key="3">
    <source>
        <dbReference type="ARBA" id="ARBA00022475"/>
    </source>
</evidence>
<evidence type="ECO:0000313" key="9">
    <source>
        <dbReference type="Proteomes" id="UP000809829"/>
    </source>
</evidence>
<dbReference type="Proteomes" id="UP000809829">
    <property type="component" value="Unassembled WGS sequence"/>
</dbReference>
<comment type="caution">
    <text evidence="8">The sequence shown here is derived from an EMBL/GenBank/DDBJ whole genome shotgun (WGS) entry which is preliminary data.</text>
</comment>
<comment type="similarity">
    <text evidence="2">Belongs to the DoxX family.</text>
</comment>
<dbReference type="InterPro" id="IPR032808">
    <property type="entry name" value="DoxX"/>
</dbReference>
<feature type="transmembrane region" description="Helical" evidence="7">
    <location>
        <begin position="102"/>
        <end position="121"/>
    </location>
</feature>
<dbReference type="PANTHER" id="PTHR33452">
    <property type="entry name" value="OXIDOREDUCTASE CATD-RELATED"/>
    <property type="match status" value="1"/>
</dbReference>